<keyword evidence="3" id="KW-1185">Reference proteome</keyword>
<evidence type="ECO:0000313" key="2">
    <source>
        <dbReference type="EMBL" id="GAA5134121.1"/>
    </source>
</evidence>
<accession>A0ABP9NTW0</accession>
<feature type="signal peptide" evidence="1">
    <location>
        <begin position="1"/>
        <end position="43"/>
    </location>
</feature>
<protein>
    <recommendedName>
        <fullName evidence="4">YHS domain-containing protein</fullName>
    </recommendedName>
</protein>
<evidence type="ECO:0000313" key="3">
    <source>
        <dbReference type="Proteomes" id="UP001499852"/>
    </source>
</evidence>
<comment type="caution">
    <text evidence="2">The sequence shown here is derived from an EMBL/GenBank/DDBJ whole genome shotgun (WGS) entry which is preliminary data.</text>
</comment>
<sequence length="96" mass="10223">MTLVIVSKTQQTTSMKTKLTTLLTTAFLGLTLASCSTTSSAGAKPYPLSTCIVSDNKLGSMGTPVTKVHQGQEVKFCCEPCVKKFDANPAKYMAKL</sequence>
<evidence type="ECO:0000256" key="1">
    <source>
        <dbReference type="SAM" id="SignalP"/>
    </source>
</evidence>
<organism evidence="2 3">
    <name type="scientific">Prosthecobacter algae</name>
    <dbReference type="NCBI Taxonomy" id="1144682"/>
    <lineage>
        <taxon>Bacteria</taxon>
        <taxon>Pseudomonadati</taxon>
        <taxon>Verrucomicrobiota</taxon>
        <taxon>Verrucomicrobiia</taxon>
        <taxon>Verrucomicrobiales</taxon>
        <taxon>Verrucomicrobiaceae</taxon>
        <taxon>Prosthecobacter</taxon>
    </lineage>
</organism>
<dbReference type="InterPro" id="IPR012348">
    <property type="entry name" value="RNR-like"/>
</dbReference>
<keyword evidence="1" id="KW-0732">Signal</keyword>
<gene>
    <name evidence="2" type="ORF">GCM10023213_05260</name>
</gene>
<evidence type="ECO:0008006" key="4">
    <source>
        <dbReference type="Google" id="ProtNLM"/>
    </source>
</evidence>
<dbReference type="EMBL" id="BAABIA010000001">
    <property type="protein sequence ID" value="GAA5134121.1"/>
    <property type="molecule type" value="Genomic_DNA"/>
</dbReference>
<dbReference type="Gene3D" id="1.10.620.20">
    <property type="entry name" value="Ribonucleotide Reductase, subunit A"/>
    <property type="match status" value="1"/>
</dbReference>
<dbReference type="Proteomes" id="UP001499852">
    <property type="component" value="Unassembled WGS sequence"/>
</dbReference>
<reference evidence="3" key="1">
    <citation type="journal article" date="2019" name="Int. J. Syst. Evol. Microbiol.">
        <title>The Global Catalogue of Microorganisms (GCM) 10K type strain sequencing project: providing services to taxonomists for standard genome sequencing and annotation.</title>
        <authorList>
            <consortium name="The Broad Institute Genomics Platform"/>
            <consortium name="The Broad Institute Genome Sequencing Center for Infectious Disease"/>
            <person name="Wu L."/>
            <person name="Ma J."/>
        </authorList>
    </citation>
    <scope>NUCLEOTIDE SEQUENCE [LARGE SCALE GENOMIC DNA]</scope>
    <source>
        <strain evidence="3">JCM 18053</strain>
    </source>
</reference>
<feature type="chain" id="PRO_5047205909" description="YHS domain-containing protein" evidence="1">
    <location>
        <begin position="44"/>
        <end position="96"/>
    </location>
</feature>
<proteinExistence type="predicted"/>
<name>A0ABP9NTW0_9BACT</name>